<evidence type="ECO:0000313" key="2">
    <source>
        <dbReference type="EMBL" id="JAD92611.1"/>
    </source>
</evidence>
<feature type="region of interest" description="Disordered" evidence="1">
    <location>
        <begin position="1"/>
        <end position="22"/>
    </location>
</feature>
<evidence type="ECO:0000256" key="1">
    <source>
        <dbReference type="SAM" id="MobiDB-lite"/>
    </source>
</evidence>
<proteinExistence type="predicted"/>
<protein>
    <submittedName>
        <fullName evidence="2">Uncharacterized protein</fullName>
    </submittedName>
</protein>
<reference evidence="2" key="1">
    <citation type="submission" date="2014-09" db="EMBL/GenBank/DDBJ databases">
        <authorList>
            <person name="Magalhaes I.L.F."/>
            <person name="Oliveira U."/>
            <person name="Santos F.R."/>
            <person name="Vidigal T.H.D.A."/>
            <person name="Brescovit A.D."/>
            <person name="Santos A.J."/>
        </authorList>
    </citation>
    <scope>NUCLEOTIDE SEQUENCE</scope>
    <source>
        <tissue evidence="2">Shoot tissue taken approximately 20 cm above the soil surface</tissue>
    </source>
</reference>
<organism evidence="2">
    <name type="scientific">Arundo donax</name>
    <name type="common">Giant reed</name>
    <name type="synonym">Donax arundinaceus</name>
    <dbReference type="NCBI Taxonomy" id="35708"/>
    <lineage>
        <taxon>Eukaryota</taxon>
        <taxon>Viridiplantae</taxon>
        <taxon>Streptophyta</taxon>
        <taxon>Embryophyta</taxon>
        <taxon>Tracheophyta</taxon>
        <taxon>Spermatophyta</taxon>
        <taxon>Magnoliopsida</taxon>
        <taxon>Liliopsida</taxon>
        <taxon>Poales</taxon>
        <taxon>Poaceae</taxon>
        <taxon>PACMAD clade</taxon>
        <taxon>Arundinoideae</taxon>
        <taxon>Arundineae</taxon>
        <taxon>Arundo</taxon>
    </lineage>
</organism>
<dbReference type="EMBL" id="GBRH01205284">
    <property type="protein sequence ID" value="JAD92611.1"/>
    <property type="molecule type" value="Transcribed_RNA"/>
</dbReference>
<reference evidence="2" key="2">
    <citation type="journal article" date="2015" name="Data Brief">
        <title>Shoot transcriptome of the giant reed, Arundo donax.</title>
        <authorList>
            <person name="Barrero R.A."/>
            <person name="Guerrero F.D."/>
            <person name="Moolhuijzen P."/>
            <person name="Goolsby J.A."/>
            <person name="Tidwell J."/>
            <person name="Bellgard S.E."/>
            <person name="Bellgard M.I."/>
        </authorList>
    </citation>
    <scope>NUCLEOTIDE SEQUENCE</scope>
    <source>
        <tissue evidence="2">Shoot tissue taken approximately 20 cm above the soil surface</tissue>
    </source>
</reference>
<accession>A0A0A9DXX3</accession>
<name>A0A0A9DXX3_ARUDO</name>
<dbReference type="AlphaFoldDB" id="A0A0A9DXX3"/>
<feature type="compositionally biased region" description="Basic and acidic residues" evidence="1">
    <location>
        <begin position="1"/>
        <end position="14"/>
    </location>
</feature>
<sequence length="22" mass="2704">MFHMQVERWNEQRENGTFPGPL</sequence>